<dbReference type="InterPro" id="IPR006887">
    <property type="entry name" value="P4R3-like_central_dom"/>
</dbReference>
<feature type="region of interest" description="Disordered" evidence="3">
    <location>
        <begin position="1"/>
        <end position="81"/>
    </location>
</feature>
<feature type="compositionally biased region" description="Low complexity" evidence="3">
    <location>
        <begin position="1079"/>
        <end position="1090"/>
    </location>
</feature>
<evidence type="ECO:0000313" key="6">
    <source>
        <dbReference type="EMBL" id="TFK55367.1"/>
    </source>
</evidence>
<dbReference type="InterPro" id="IPR016024">
    <property type="entry name" value="ARM-type_fold"/>
</dbReference>
<feature type="compositionally biased region" description="Polar residues" evidence="3">
    <location>
        <begin position="16"/>
        <end position="26"/>
    </location>
</feature>
<dbReference type="AlphaFoldDB" id="A0A5C3NEP5"/>
<proteinExistence type="predicted"/>
<protein>
    <submittedName>
        <fullName evidence="6">DUF625-domain-containing protein</fullName>
    </submittedName>
</protein>
<dbReference type="Gene3D" id="2.30.29.30">
    <property type="entry name" value="Pleckstrin-homology domain (PH domain)/Phosphotyrosine-binding domain (PTB)"/>
    <property type="match status" value="1"/>
</dbReference>
<dbReference type="Pfam" id="PF22972">
    <property type="entry name" value="EVH1_PP4R3"/>
    <property type="match status" value="1"/>
</dbReference>
<dbReference type="PANTHER" id="PTHR23318:SF0">
    <property type="entry name" value="SERINE_THREONINE-PROTEIN PHOSPHATASE 4 REGULATORY SUBUNIT 3"/>
    <property type="match status" value="1"/>
</dbReference>
<sequence length="1098" mass="121082">MSSDGAALSVAPSEPPDSQTQPSTALPTDVSPDADLPSSDIIGNASGVNGEEGKDAAQENGALEEPNGSSDTVGSHEESQQDLVFEDTYDLKRVKVYELVGSRWVDQGTAFCSPYQEGPAEEAYLIARAETDPQSVILQTTIRASDVYQRQQETLIVWTEPDGVDYALSFQDPDGCLEVWNFIVTRQREMNGGGSAEDQQMTSSPNIGPEPSTPNSITATTIIRSGRLPLPALGIISEIERAIKSLARTAHLKERLCEYIQQEEYIKQLIDVFNQAEDLESLENLHALCSLMQTILLLNDHNMYDHILDDDVFFGVVGMLEYDPEFPTYKANYREFLGHISHFHQPIPIRDEIIQKKIHQTYRLQFLKDVVLARVIDDSTFNVLNSSIIFNQIDIISHVQSDQIFLKEVTGIFEDEKPESGEKQGAKDKAEDAMDVDEPQASVNGVAKVNGVSTSNGDVVPATLDRSDEHRREVVLLVQQLCAMGKNVQLPARMALFRTLVDRGIVASVQWAFGHSEKTEEGRQMIAAAGEVLSAMLDHDIVGVRAYVVLKQVGAPALGNIDKESEMQKESAAGRRETLLSLMCRVLAASRDLAVQSQIGDALKLLLEIPPNDGLDVPGAIAGIKMLSRKDDPSTEKFLDYFYKHCIDILFKPFGDLPDYKNVTEPTLGLTREKSNLYLYLCDLLSSFAVQHSFRSHFYILSSNIAVRVASLLNARDKHLRLAAFRFFRSLLRLNNRNMNAHIIKIDILKPILDLTVRESRRDNLISCSCQEYFETMRGSNMKDLIHYCMTAHEATIRKLAQSDLGGARFKGLIRRHEMNMEPPPPETAKAEMTPERRSIWGQGRLPEAEEESYFNTDDEEEGPTLLTSPFPRAQSTPSTPPPGGLKRKRLRSGAGGNALRPVRPPNPTPGSRSPSPLGSLLDYDEEDEPANGAMEASTSQLARTSSLTSPMMSKPVSEDTVPPSPTLSHRQIPSEFLKSMEEEDETTRQLEALVARATSISPPDLSSISEPPTPKRRREDEEDDGLLERLASKGAKRPNVGSVHKEEEVSGRATAPKPTEDGPRKIKLKFGATGIAVASASPSPAPSEASAKDGDTG</sequence>
<dbReference type="STRING" id="5364.A0A5C3NEP5"/>
<dbReference type="GO" id="GO:0072542">
    <property type="term" value="F:protein phosphatase activator activity"/>
    <property type="evidence" value="ECO:0007669"/>
    <property type="project" value="TreeGrafter"/>
</dbReference>
<keyword evidence="2" id="KW-0539">Nucleus</keyword>
<reference evidence="6 7" key="1">
    <citation type="journal article" date="2019" name="Nat. Ecol. Evol.">
        <title>Megaphylogeny resolves global patterns of mushroom evolution.</title>
        <authorList>
            <person name="Varga T."/>
            <person name="Krizsan K."/>
            <person name="Foldi C."/>
            <person name="Dima B."/>
            <person name="Sanchez-Garcia M."/>
            <person name="Sanchez-Ramirez S."/>
            <person name="Szollosi G.J."/>
            <person name="Szarkandi J.G."/>
            <person name="Papp V."/>
            <person name="Albert L."/>
            <person name="Andreopoulos W."/>
            <person name="Angelini C."/>
            <person name="Antonin V."/>
            <person name="Barry K.W."/>
            <person name="Bougher N.L."/>
            <person name="Buchanan P."/>
            <person name="Buyck B."/>
            <person name="Bense V."/>
            <person name="Catcheside P."/>
            <person name="Chovatia M."/>
            <person name="Cooper J."/>
            <person name="Damon W."/>
            <person name="Desjardin D."/>
            <person name="Finy P."/>
            <person name="Geml J."/>
            <person name="Haridas S."/>
            <person name="Hughes K."/>
            <person name="Justo A."/>
            <person name="Karasinski D."/>
            <person name="Kautmanova I."/>
            <person name="Kiss B."/>
            <person name="Kocsube S."/>
            <person name="Kotiranta H."/>
            <person name="LaButti K.M."/>
            <person name="Lechner B.E."/>
            <person name="Liimatainen K."/>
            <person name="Lipzen A."/>
            <person name="Lukacs Z."/>
            <person name="Mihaltcheva S."/>
            <person name="Morgado L.N."/>
            <person name="Niskanen T."/>
            <person name="Noordeloos M.E."/>
            <person name="Ohm R.A."/>
            <person name="Ortiz-Santana B."/>
            <person name="Ovrebo C."/>
            <person name="Racz N."/>
            <person name="Riley R."/>
            <person name="Savchenko A."/>
            <person name="Shiryaev A."/>
            <person name="Soop K."/>
            <person name="Spirin V."/>
            <person name="Szebenyi C."/>
            <person name="Tomsovsky M."/>
            <person name="Tulloss R.E."/>
            <person name="Uehling J."/>
            <person name="Grigoriev I.V."/>
            <person name="Vagvolgyi C."/>
            <person name="Papp T."/>
            <person name="Martin F.M."/>
            <person name="Miettinen O."/>
            <person name="Hibbett D.S."/>
            <person name="Nagy L.G."/>
        </authorList>
    </citation>
    <scope>NUCLEOTIDE SEQUENCE [LARGE SCALE GENOMIC DNA]</scope>
    <source>
        <strain evidence="6 7">OMC1185</strain>
    </source>
</reference>
<evidence type="ECO:0000313" key="7">
    <source>
        <dbReference type="Proteomes" id="UP000305948"/>
    </source>
</evidence>
<accession>A0A5C3NEP5</accession>
<dbReference type="GO" id="GO:0030289">
    <property type="term" value="C:protein phosphatase 4 complex"/>
    <property type="evidence" value="ECO:0007669"/>
    <property type="project" value="TreeGrafter"/>
</dbReference>
<dbReference type="InterPro" id="IPR051137">
    <property type="entry name" value="PP4R3-like"/>
</dbReference>
<dbReference type="Proteomes" id="UP000305948">
    <property type="component" value="Unassembled WGS sequence"/>
</dbReference>
<feature type="domain" description="Serine/threonine-protein phosphatase 4 regulatory subunit 3-like central" evidence="4">
    <location>
        <begin position="238"/>
        <end position="818"/>
    </location>
</feature>
<feature type="region of interest" description="Disordered" evidence="3">
    <location>
        <begin position="191"/>
        <end position="216"/>
    </location>
</feature>
<dbReference type="EMBL" id="ML213504">
    <property type="protein sequence ID" value="TFK55367.1"/>
    <property type="molecule type" value="Genomic_DNA"/>
</dbReference>
<gene>
    <name evidence="6" type="ORF">OE88DRAFT_1651636</name>
</gene>
<dbReference type="PANTHER" id="PTHR23318">
    <property type="entry name" value="ATP SYNTHASE GAMMA-RELATED"/>
    <property type="match status" value="1"/>
</dbReference>
<evidence type="ECO:0000256" key="1">
    <source>
        <dbReference type="ARBA" id="ARBA00004123"/>
    </source>
</evidence>
<feature type="compositionally biased region" description="Basic and acidic residues" evidence="3">
    <location>
        <begin position="416"/>
        <end position="432"/>
    </location>
</feature>
<feature type="domain" description="PP4R3 EVH1-like" evidence="5">
    <location>
        <begin position="92"/>
        <end position="190"/>
    </location>
</feature>
<dbReference type="SUPFAM" id="SSF48371">
    <property type="entry name" value="ARM repeat"/>
    <property type="match status" value="1"/>
</dbReference>
<name>A0A5C3NEP5_9AGAM</name>
<dbReference type="SUPFAM" id="SSF50729">
    <property type="entry name" value="PH domain-like"/>
    <property type="match status" value="1"/>
</dbReference>
<evidence type="ECO:0000259" key="4">
    <source>
        <dbReference type="Pfam" id="PF04802"/>
    </source>
</evidence>
<feature type="compositionally biased region" description="Acidic residues" evidence="3">
    <location>
        <begin position="849"/>
        <end position="863"/>
    </location>
</feature>
<comment type="subcellular location">
    <subcellularLocation>
        <location evidence="1">Nucleus</location>
    </subcellularLocation>
</comment>
<evidence type="ECO:0000256" key="3">
    <source>
        <dbReference type="SAM" id="MobiDB-lite"/>
    </source>
</evidence>
<feature type="compositionally biased region" description="Polar residues" evidence="3">
    <location>
        <begin position="197"/>
        <end position="206"/>
    </location>
</feature>
<dbReference type="InterPro" id="IPR055236">
    <property type="entry name" value="EVH1_PP4R3"/>
</dbReference>
<dbReference type="GO" id="GO:0005654">
    <property type="term" value="C:nucleoplasm"/>
    <property type="evidence" value="ECO:0007669"/>
    <property type="project" value="TreeGrafter"/>
</dbReference>
<feature type="region of interest" description="Disordered" evidence="3">
    <location>
        <begin position="816"/>
        <end position="1098"/>
    </location>
</feature>
<feature type="compositionally biased region" description="Polar residues" evidence="3">
    <location>
        <begin position="999"/>
        <end position="1011"/>
    </location>
</feature>
<evidence type="ECO:0000259" key="5">
    <source>
        <dbReference type="Pfam" id="PF22972"/>
    </source>
</evidence>
<organism evidence="6 7">
    <name type="scientific">Heliocybe sulcata</name>
    <dbReference type="NCBI Taxonomy" id="5364"/>
    <lineage>
        <taxon>Eukaryota</taxon>
        <taxon>Fungi</taxon>
        <taxon>Dikarya</taxon>
        <taxon>Basidiomycota</taxon>
        <taxon>Agaricomycotina</taxon>
        <taxon>Agaricomycetes</taxon>
        <taxon>Gloeophyllales</taxon>
        <taxon>Gloeophyllaceae</taxon>
        <taxon>Heliocybe</taxon>
    </lineage>
</organism>
<dbReference type="Pfam" id="PF04802">
    <property type="entry name" value="PP4R3"/>
    <property type="match status" value="1"/>
</dbReference>
<evidence type="ECO:0000256" key="2">
    <source>
        <dbReference type="ARBA" id="ARBA00023242"/>
    </source>
</evidence>
<keyword evidence="7" id="KW-1185">Reference proteome</keyword>
<dbReference type="OrthoDB" id="27483at2759"/>
<feature type="compositionally biased region" description="Basic and acidic residues" evidence="3">
    <location>
        <begin position="829"/>
        <end position="839"/>
    </location>
</feature>
<feature type="compositionally biased region" description="Low complexity" evidence="3">
    <location>
        <begin position="910"/>
        <end position="922"/>
    </location>
</feature>
<feature type="compositionally biased region" description="Polar residues" evidence="3">
    <location>
        <begin position="937"/>
        <end position="952"/>
    </location>
</feature>
<dbReference type="GO" id="GO:0006974">
    <property type="term" value="P:DNA damage response"/>
    <property type="evidence" value="ECO:0007669"/>
    <property type="project" value="TreeGrafter"/>
</dbReference>
<dbReference type="InterPro" id="IPR011993">
    <property type="entry name" value="PH-like_dom_sf"/>
</dbReference>
<feature type="region of interest" description="Disordered" evidence="3">
    <location>
        <begin position="416"/>
        <end position="436"/>
    </location>
</feature>